<dbReference type="InterPro" id="IPR052698">
    <property type="entry name" value="MoCofactor_Util/Proc"/>
</dbReference>
<dbReference type="Proteomes" id="UP000519439">
    <property type="component" value="Unassembled WGS sequence"/>
</dbReference>
<proteinExistence type="predicted"/>
<reference evidence="2 3" key="1">
    <citation type="submission" date="2020-08" db="EMBL/GenBank/DDBJ databases">
        <title>Genomic Encyclopedia of Type Strains, Phase IV (KMG-IV): sequencing the most valuable type-strain genomes for metagenomic binning, comparative biology and taxonomic classification.</title>
        <authorList>
            <person name="Goeker M."/>
        </authorList>
    </citation>
    <scope>NUCLEOTIDE SEQUENCE [LARGE SCALE GENOMIC DNA]</scope>
    <source>
        <strain evidence="2 3">DSM 15743</strain>
    </source>
</reference>
<evidence type="ECO:0000313" key="3">
    <source>
        <dbReference type="Proteomes" id="UP000519439"/>
    </source>
</evidence>
<accession>A0A7W6N863</accession>
<dbReference type="PANTHER" id="PTHR30388">
    <property type="entry name" value="ALDEHYDE OXIDOREDUCTASE MOLYBDENUM COFACTOR ASSEMBLY PROTEIN"/>
    <property type="match status" value="1"/>
</dbReference>
<organism evidence="2 3">
    <name type="scientific">Microvirga flocculans</name>
    <dbReference type="NCBI Taxonomy" id="217168"/>
    <lineage>
        <taxon>Bacteria</taxon>
        <taxon>Pseudomonadati</taxon>
        <taxon>Pseudomonadota</taxon>
        <taxon>Alphaproteobacteria</taxon>
        <taxon>Hyphomicrobiales</taxon>
        <taxon>Methylobacteriaceae</taxon>
        <taxon>Microvirga</taxon>
    </lineage>
</organism>
<comment type="caution">
    <text evidence="2">The sequence shown here is derived from an EMBL/GenBank/DDBJ whole genome shotgun (WGS) entry which is preliminary data.</text>
</comment>
<dbReference type="EMBL" id="JACIDC010000006">
    <property type="protein sequence ID" value="MBB4040367.1"/>
    <property type="molecule type" value="Genomic_DNA"/>
</dbReference>
<evidence type="ECO:0000313" key="2">
    <source>
        <dbReference type="EMBL" id="MBB4040367.1"/>
    </source>
</evidence>
<keyword evidence="3" id="KW-1185">Reference proteome</keyword>
<feature type="domain" description="XdhC- CoxI" evidence="1">
    <location>
        <begin position="29"/>
        <end position="96"/>
    </location>
</feature>
<gene>
    <name evidence="2" type="ORF">GGR34_002020</name>
</gene>
<sequence>MAVSAWNAHSAGRLMLSTDTDILQAAEAWRREGRGVAVATVIETWGSAPRPVGSHLVIDQDTNFLGSVSGGCVEGAVITEALDVIADGNPRVLEFGVADETAWQVGLSCGGRIRIYVERVD</sequence>
<dbReference type="Pfam" id="PF02625">
    <property type="entry name" value="XdhC_CoxI"/>
    <property type="match status" value="1"/>
</dbReference>
<name>A0A7W6N863_9HYPH</name>
<dbReference type="InterPro" id="IPR003777">
    <property type="entry name" value="XdhC_CoxI"/>
</dbReference>
<protein>
    <submittedName>
        <fullName evidence="2">Xanthine/CO dehydrogenase XdhC/CoxF family maturation factor</fullName>
    </submittedName>
</protein>
<dbReference type="PANTHER" id="PTHR30388:SF4">
    <property type="entry name" value="MOLYBDENUM COFACTOR INSERTION CHAPERONE PAOD"/>
    <property type="match status" value="1"/>
</dbReference>
<dbReference type="AlphaFoldDB" id="A0A7W6N863"/>
<evidence type="ECO:0000259" key="1">
    <source>
        <dbReference type="Pfam" id="PF02625"/>
    </source>
</evidence>